<dbReference type="STRING" id="1353952.A0A165F183"/>
<dbReference type="SUPFAM" id="SSF51735">
    <property type="entry name" value="NAD(P)-binding Rossmann-fold domains"/>
    <property type="match status" value="1"/>
</dbReference>
<comment type="similarity">
    <text evidence="1 3">Belongs to the short-chain dehydrogenases/reductases (SDR) family.</text>
</comment>
<dbReference type="InterPro" id="IPR051911">
    <property type="entry name" value="SDR_oxidoreductase"/>
</dbReference>
<dbReference type="Proteomes" id="UP000076842">
    <property type="component" value="Unassembled WGS sequence"/>
</dbReference>
<dbReference type="InterPro" id="IPR036291">
    <property type="entry name" value="NAD(P)-bd_dom_sf"/>
</dbReference>
<dbReference type="InterPro" id="IPR002347">
    <property type="entry name" value="SDR_fam"/>
</dbReference>
<evidence type="ECO:0000256" key="2">
    <source>
        <dbReference type="ARBA" id="ARBA00023002"/>
    </source>
</evidence>
<dbReference type="GO" id="GO:0016491">
    <property type="term" value="F:oxidoreductase activity"/>
    <property type="evidence" value="ECO:0007669"/>
    <property type="project" value="UniProtKB-KW"/>
</dbReference>
<evidence type="ECO:0000256" key="3">
    <source>
        <dbReference type="RuleBase" id="RU000363"/>
    </source>
</evidence>
<dbReference type="PANTHER" id="PTHR43976:SF16">
    <property type="entry name" value="SHORT-CHAIN DEHYDROGENASE_REDUCTASE FAMILY PROTEIN"/>
    <property type="match status" value="1"/>
</dbReference>
<dbReference type="PRINTS" id="PR00080">
    <property type="entry name" value="SDRFAMILY"/>
</dbReference>
<dbReference type="FunCoup" id="A0A165F183">
    <property type="interactions" value="315"/>
</dbReference>
<dbReference type="Gene3D" id="3.40.50.720">
    <property type="entry name" value="NAD(P)-binding Rossmann-like Domain"/>
    <property type="match status" value="1"/>
</dbReference>
<dbReference type="OrthoDB" id="1274115at2759"/>
<dbReference type="Pfam" id="PF00106">
    <property type="entry name" value="adh_short"/>
    <property type="match status" value="1"/>
</dbReference>
<protein>
    <submittedName>
        <fullName evidence="4">NAD(P)-binding protein</fullName>
    </submittedName>
</protein>
<evidence type="ECO:0000313" key="5">
    <source>
        <dbReference type="Proteomes" id="UP000076842"/>
    </source>
</evidence>
<evidence type="ECO:0000256" key="1">
    <source>
        <dbReference type="ARBA" id="ARBA00006484"/>
    </source>
</evidence>
<keyword evidence="5" id="KW-1185">Reference proteome</keyword>
<accession>A0A165F183</accession>
<gene>
    <name evidence="4" type="ORF">CALCODRAFT_436390</name>
</gene>
<dbReference type="InParanoid" id="A0A165F183"/>
<dbReference type="CDD" id="cd05374">
    <property type="entry name" value="17beta-HSD-like_SDR_c"/>
    <property type="match status" value="1"/>
</dbReference>
<dbReference type="AlphaFoldDB" id="A0A165F183"/>
<organism evidence="4 5">
    <name type="scientific">Calocera cornea HHB12733</name>
    <dbReference type="NCBI Taxonomy" id="1353952"/>
    <lineage>
        <taxon>Eukaryota</taxon>
        <taxon>Fungi</taxon>
        <taxon>Dikarya</taxon>
        <taxon>Basidiomycota</taxon>
        <taxon>Agaricomycotina</taxon>
        <taxon>Dacrymycetes</taxon>
        <taxon>Dacrymycetales</taxon>
        <taxon>Dacrymycetaceae</taxon>
        <taxon>Calocera</taxon>
    </lineage>
</organism>
<name>A0A165F183_9BASI</name>
<reference evidence="4 5" key="1">
    <citation type="journal article" date="2016" name="Mol. Biol. Evol.">
        <title>Comparative Genomics of Early-Diverging Mushroom-Forming Fungi Provides Insights into the Origins of Lignocellulose Decay Capabilities.</title>
        <authorList>
            <person name="Nagy L.G."/>
            <person name="Riley R."/>
            <person name="Tritt A."/>
            <person name="Adam C."/>
            <person name="Daum C."/>
            <person name="Floudas D."/>
            <person name="Sun H."/>
            <person name="Yadav J.S."/>
            <person name="Pangilinan J."/>
            <person name="Larsson K.H."/>
            <person name="Matsuura K."/>
            <person name="Barry K."/>
            <person name="Labutti K."/>
            <person name="Kuo R."/>
            <person name="Ohm R.A."/>
            <person name="Bhattacharya S.S."/>
            <person name="Shirouzu T."/>
            <person name="Yoshinaga Y."/>
            <person name="Martin F.M."/>
            <person name="Grigoriev I.V."/>
            <person name="Hibbett D.S."/>
        </authorList>
    </citation>
    <scope>NUCLEOTIDE SEQUENCE [LARGE SCALE GENOMIC DNA]</scope>
    <source>
        <strain evidence="4 5">HHB12733</strain>
    </source>
</reference>
<evidence type="ECO:0000313" key="4">
    <source>
        <dbReference type="EMBL" id="KZT55975.1"/>
    </source>
</evidence>
<dbReference type="PRINTS" id="PR00081">
    <property type="entry name" value="GDHRDH"/>
</dbReference>
<keyword evidence="2" id="KW-0560">Oxidoreductase</keyword>
<sequence length="275" mass="29939">MSPKVWLVTGASSGFGHAMTELLLKRGEIVIATLRRPEALDDIHDGRDRLLVLKLDVTKPEEVDAAFAKAKEVFGRIDVVYNNAAYGVLAEFETATRSQEARTMFDTNFWGAADISRAAIEFFRDVNGPQVGGTLLVMSSMAGHYGAPGISYYCASKHALEGVTEGMVKELIPGWNIKVSMIVSGSFKTRGSESIITLPPHVEYKDSASMLTRQYISSAPGADVTKAVEVVYQLAQEAALPLRFPLGLDGVKSMTDQALSLRDDAERYRSWSAGL</sequence>
<dbReference type="PANTHER" id="PTHR43976">
    <property type="entry name" value="SHORT CHAIN DEHYDROGENASE"/>
    <property type="match status" value="1"/>
</dbReference>
<proteinExistence type="inferred from homology"/>
<dbReference type="EMBL" id="KV423985">
    <property type="protein sequence ID" value="KZT55975.1"/>
    <property type="molecule type" value="Genomic_DNA"/>
</dbReference>